<evidence type="ECO:0000256" key="1">
    <source>
        <dbReference type="SAM" id="SignalP"/>
    </source>
</evidence>
<gene>
    <name evidence="2" type="ORF">BST99_01635</name>
</gene>
<accession>A0A2S7T3X2</accession>
<sequence length="110" mass="12067">MKKVSIVLAAAAMLSFSQVSATPNPTEDPGKRLTQEIHGLLKENNFAANQDVVAQVRFMINKEGEIVIVTVDSADENVALFVKGRLNYQKIDTEGLTKGQMYSMPLRITA</sequence>
<dbReference type="Proteomes" id="UP000239366">
    <property type="component" value="Unassembled WGS sequence"/>
</dbReference>
<dbReference type="OrthoDB" id="1376285at2"/>
<comment type="caution">
    <text evidence="2">The sequence shown here is derived from an EMBL/GenBank/DDBJ whole genome shotgun (WGS) entry which is preliminary data.</text>
</comment>
<dbReference type="RefSeq" id="WP_105000256.1">
    <property type="nucleotide sequence ID" value="NZ_MQVX01000001.1"/>
</dbReference>
<keyword evidence="1" id="KW-0732">Signal</keyword>
<proteinExistence type="predicted"/>
<organism evidence="2 3">
    <name type="scientific">Aureicoccus marinus</name>
    <dbReference type="NCBI Taxonomy" id="754435"/>
    <lineage>
        <taxon>Bacteria</taxon>
        <taxon>Pseudomonadati</taxon>
        <taxon>Bacteroidota</taxon>
        <taxon>Flavobacteriia</taxon>
        <taxon>Flavobacteriales</taxon>
        <taxon>Flavobacteriaceae</taxon>
        <taxon>Aureicoccus</taxon>
    </lineage>
</organism>
<protein>
    <submittedName>
        <fullName evidence="2">Uncharacterized protein</fullName>
    </submittedName>
</protein>
<feature type="chain" id="PRO_5015472621" evidence="1">
    <location>
        <begin position="22"/>
        <end position="110"/>
    </location>
</feature>
<dbReference type="AlphaFoldDB" id="A0A2S7T3X2"/>
<evidence type="ECO:0000313" key="2">
    <source>
        <dbReference type="EMBL" id="PQJ14622.1"/>
    </source>
</evidence>
<keyword evidence="3" id="KW-1185">Reference proteome</keyword>
<dbReference type="EMBL" id="MQVX01000001">
    <property type="protein sequence ID" value="PQJ14622.1"/>
    <property type="molecule type" value="Genomic_DNA"/>
</dbReference>
<reference evidence="3" key="1">
    <citation type="submission" date="2016-11" db="EMBL/GenBank/DDBJ databases">
        <title>Trade-off between light-utilization and light-protection in marine flavobacteria.</title>
        <authorList>
            <person name="Kumagai Y."/>
            <person name="Yoshizawa S."/>
            <person name="Kogure K."/>
        </authorList>
    </citation>
    <scope>NUCLEOTIDE SEQUENCE [LARGE SCALE GENOMIC DNA]</scope>
    <source>
        <strain evidence="3">SG-18</strain>
    </source>
</reference>
<evidence type="ECO:0000313" key="3">
    <source>
        <dbReference type="Proteomes" id="UP000239366"/>
    </source>
</evidence>
<name>A0A2S7T3X2_9FLAO</name>
<feature type="signal peptide" evidence="1">
    <location>
        <begin position="1"/>
        <end position="21"/>
    </location>
</feature>